<evidence type="ECO:0000256" key="1">
    <source>
        <dbReference type="SAM" id="MobiDB-lite"/>
    </source>
</evidence>
<feature type="compositionally biased region" description="Basic and acidic residues" evidence="1">
    <location>
        <begin position="56"/>
        <end position="68"/>
    </location>
</feature>
<reference evidence="2 3" key="1">
    <citation type="journal article" date="2019" name="Commun. Biol.">
        <title>The bagworm genome reveals a unique fibroin gene that provides high tensile strength.</title>
        <authorList>
            <person name="Kono N."/>
            <person name="Nakamura H."/>
            <person name="Ohtoshi R."/>
            <person name="Tomita M."/>
            <person name="Numata K."/>
            <person name="Arakawa K."/>
        </authorList>
    </citation>
    <scope>NUCLEOTIDE SEQUENCE [LARGE SCALE GENOMIC DNA]</scope>
</reference>
<keyword evidence="3" id="KW-1185">Reference proteome</keyword>
<proteinExistence type="predicted"/>
<dbReference type="OrthoDB" id="4327074at2759"/>
<name>A0A4C1U718_EUMVA</name>
<sequence length="174" mass="19886">MIGEKRSKENRDKNRREADDNQDSITAEAARAPPDAGSAGATLHKNSSKHSPNNWQDKENPMPCEYREPPFVMPRFRVRKTYRKQSDLSRHKDAYEDVKAGDWLRKAGDKHGIKHCSLLRYLRKRHASSHYIQRADLEKSGFNAPVLISGLTETTQKVGFSYDCHNCDSDLSLT</sequence>
<feature type="compositionally biased region" description="Basic and acidic residues" evidence="1">
    <location>
        <begin position="1"/>
        <end position="19"/>
    </location>
</feature>
<gene>
    <name evidence="2" type="ORF">EVAR_6849_1</name>
</gene>
<dbReference type="AlphaFoldDB" id="A0A4C1U718"/>
<comment type="caution">
    <text evidence="2">The sequence shown here is derived from an EMBL/GenBank/DDBJ whole genome shotgun (WGS) entry which is preliminary data.</text>
</comment>
<dbReference type="EMBL" id="BGZK01000133">
    <property type="protein sequence ID" value="GBP21877.1"/>
    <property type="molecule type" value="Genomic_DNA"/>
</dbReference>
<protein>
    <submittedName>
        <fullName evidence="2">Uncharacterized protein</fullName>
    </submittedName>
</protein>
<feature type="region of interest" description="Disordered" evidence="1">
    <location>
        <begin position="1"/>
        <end position="68"/>
    </location>
</feature>
<evidence type="ECO:0000313" key="2">
    <source>
        <dbReference type="EMBL" id="GBP21877.1"/>
    </source>
</evidence>
<evidence type="ECO:0000313" key="3">
    <source>
        <dbReference type="Proteomes" id="UP000299102"/>
    </source>
</evidence>
<accession>A0A4C1U718</accession>
<dbReference type="Proteomes" id="UP000299102">
    <property type="component" value="Unassembled WGS sequence"/>
</dbReference>
<organism evidence="2 3">
    <name type="scientific">Eumeta variegata</name>
    <name type="common">Bagworm moth</name>
    <name type="synonym">Eumeta japonica</name>
    <dbReference type="NCBI Taxonomy" id="151549"/>
    <lineage>
        <taxon>Eukaryota</taxon>
        <taxon>Metazoa</taxon>
        <taxon>Ecdysozoa</taxon>
        <taxon>Arthropoda</taxon>
        <taxon>Hexapoda</taxon>
        <taxon>Insecta</taxon>
        <taxon>Pterygota</taxon>
        <taxon>Neoptera</taxon>
        <taxon>Endopterygota</taxon>
        <taxon>Lepidoptera</taxon>
        <taxon>Glossata</taxon>
        <taxon>Ditrysia</taxon>
        <taxon>Tineoidea</taxon>
        <taxon>Psychidae</taxon>
        <taxon>Oiketicinae</taxon>
        <taxon>Eumeta</taxon>
    </lineage>
</organism>